<dbReference type="Pfam" id="PF00578">
    <property type="entry name" value="AhpC-TSA"/>
    <property type="match status" value="1"/>
</dbReference>
<dbReference type="RefSeq" id="WP_310911703.1">
    <property type="nucleotide sequence ID" value="NZ_JAVLVT010000003.1"/>
</dbReference>
<dbReference type="PANTHER" id="PTHR42852">
    <property type="entry name" value="THIOL:DISULFIDE INTERCHANGE PROTEIN DSBE"/>
    <property type="match status" value="1"/>
</dbReference>
<evidence type="ECO:0000313" key="5">
    <source>
        <dbReference type="Proteomes" id="UP001250214"/>
    </source>
</evidence>
<dbReference type="InterPro" id="IPR050553">
    <property type="entry name" value="Thioredoxin_ResA/DsbE_sf"/>
</dbReference>
<gene>
    <name evidence="4" type="ORF">RIF23_07640</name>
</gene>
<sequence>MTTAARMRGAVAPALAVLLALSACGSAEEESPADAARATDEPDSQPDADAASNGEVPAALDFTSETLEGEPAEGAALLGEPAVLWFWTPWCTICRGEGPEIADAAERHAGDVAFLGVPGQGERAAMEEFVDDTGTDGIRHVVDEDGAIWSGFGVSGQPSFVFLEADGSHETVPGTLSPDDVDSRIAEITD</sequence>
<comment type="caution">
    <text evidence="4">The sequence shown here is derived from an EMBL/GenBank/DDBJ whole genome shotgun (WGS) entry which is preliminary data.</text>
</comment>
<dbReference type="InterPro" id="IPR013766">
    <property type="entry name" value="Thioredoxin_domain"/>
</dbReference>
<dbReference type="PROSITE" id="PS51257">
    <property type="entry name" value="PROKAR_LIPOPROTEIN"/>
    <property type="match status" value="1"/>
</dbReference>
<keyword evidence="2" id="KW-0732">Signal</keyword>
<name>A0ABU2H4C6_9ACTN</name>
<evidence type="ECO:0000313" key="4">
    <source>
        <dbReference type="EMBL" id="MDS1270164.1"/>
    </source>
</evidence>
<dbReference type="Gene3D" id="3.40.30.10">
    <property type="entry name" value="Glutaredoxin"/>
    <property type="match status" value="1"/>
</dbReference>
<proteinExistence type="predicted"/>
<reference evidence="5" key="1">
    <citation type="submission" date="2023-07" db="EMBL/GenBank/DDBJ databases">
        <title>Novel species in the genus Lipingzhangella isolated from Sambhar Salt Lake.</title>
        <authorList>
            <person name="Jiya N."/>
            <person name="Kajale S."/>
            <person name="Sharma A."/>
        </authorList>
    </citation>
    <scope>NUCLEOTIDE SEQUENCE [LARGE SCALE GENOMIC DNA]</scope>
    <source>
        <strain evidence="5">LS1_29</strain>
    </source>
</reference>
<dbReference type="PANTHER" id="PTHR42852:SF17">
    <property type="entry name" value="THIOREDOXIN-LIKE PROTEIN HI_1115"/>
    <property type="match status" value="1"/>
</dbReference>
<dbReference type="Proteomes" id="UP001250214">
    <property type="component" value="Unassembled WGS sequence"/>
</dbReference>
<feature type="region of interest" description="Disordered" evidence="1">
    <location>
        <begin position="29"/>
        <end position="53"/>
    </location>
</feature>
<dbReference type="SUPFAM" id="SSF52833">
    <property type="entry name" value="Thioredoxin-like"/>
    <property type="match status" value="1"/>
</dbReference>
<organism evidence="4 5">
    <name type="scientific">Lipingzhangella rawalii</name>
    <dbReference type="NCBI Taxonomy" id="2055835"/>
    <lineage>
        <taxon>Bacteria</taxon>
        <taxon>Bacillati</taxon>
        <taxon>Actinomycetota</taxon>
        <taxon>Actinomycetes</taxon>
        <taxon>Streptosporangiales</taxon>
        <taxon>Nocardiopsidaceae</taxon>
        <taxon>Lipingzhangella</taxon>
    </lineage>
</organism>
<evidence type="ECO:0000256" key="2">
    <source>
        <dbReference type="SAM" id="SignalP"/>
    </source>
</evidence>
<dbReference type="InterPro" id="IPR000866">
    <property type="entry name" value="AhpC/TSA"/>
</dbReference>
<evidence type="ECO:0000259" key="3">
    <source>
        <dbReference type="PROSITE" id="PS51352"/>
    </source>
</evidence>
<evidence type="ECO:0000256" key="1">
    <source>
        <dbReference type="SAM" id="MobiDB-lite"/>
    </source>
</evidence>
<protein>
    <submittedName>
        <fullName evidence="4">Redoxin domain-containing protein</fullName>
    </submittedName>
</protein>
<dbReference type="InterPro" id="IPR036249">
    <property type="entry name" value="Thioredoxin-like_sf"/>
</dbReference>
<feature type="signal peptide" evidence="2">
    <location>
        <begin position="1"/>
        <end position="27"/>
    </location>
</feature>
<dbReference type="EMBL" id="JAVLVT010000003">
    <property type="protein sequence ID" value="MDS1270164.1"/>
    <property type="molecule type" value="Genomic_DNA"/>
</dbReference>
<feature type="domain" description="Thioredoxin" evidence="3">
    <location>
        <begin position="53"/>
        <end position="190"/>
    </location>
</feature>
<accession>A0ABU2H4C6</accession>
<keyword evidence="5" id="KW-1185">Reference proteome</keyword>
<dbReference type="PROSITE" id="PS51352">
    <property type="entry name" value="THIOREDOXIN_2"/>
    <property type="match status" value="1"/>
</dbReference>
<feature type="chain" id="PRO_5045999961" evidence="2">
    <location>
        <begin position="28"/>
        <end position="190"/>
    </location>
</feature>